<evidence type="ECO:0000313" key="4">
    <source>
        <dbReference type="Proteomes" id="UP000076077"/>
    </source>
</evidence>
<gene>
    <name evidence="3" type="ORF">A3224_14350</name>
</gene>
<dbReference type="PRINTS" id="PR00489">
    <property type="entry name" value="FRIZZLED"/>
</dbReference>
<keyword evidence="4" id="KW-1185">Reference proteome</keyword>
<dbReference type="EMBL" id="CP014864">
    <property type="protein sequence ID" value="AMX03604.1"/>
    <property type="molecule type" value="Genomic_DNA"/>
</dbReference>
<keyword evidence="2" id="KW-0812">Transmembrane</keyword>
<feature type="transmembrane region" description="Helical" evidence="2">
    <location>
        <begin position="111"/>
        <end position="135"/>
    </location>
</feature>
<sequence>MRNHPVSDPDLEPTLATRPILRVLSENWWLLLLRGIAGVTFGVLCFIWPGLSLLTLVLLFGIYVLLDGFVTLIAAVLGRHRAMPLWWLVLAGLVSVAAGIFTFIYPQLTALVLVICIGAWALVRGAFEIIGAFLLRREIHNEWLLMAIGLLSMIFGLAILVNPSAGALALVWLIGLYAILFGLPMIWLGLRLRKQQQVY</sequence>
<dbReference type="Pfam" id="PF03729">
    <property type="entry name" value="DUF308"/>
    <property type="match status" value="1"/>
</dbReference>
<evidence type="ECO:0008006" key="5">
    <source>
        <dbReference type="Google" id="ProtNLM"/>
    </source>
</evidence>
<organism evidence="3 4">
    <name type="scientific">Microbulbifer thermotolerans</name>
    <dbReference type="NCBI Taxonomy" id="252514"/>
    <lineage>
        <taxon>Bacteria</taxon>
        <taxon>Pseudomonadati</taxon>
        <taxon>Pseudomonadota</taxon>
        <taxon>Gammaproteobacteria</taxon>
        <taxon>Cellvibrionales</taxon>
        <taxon>Microbulbiferaceae</taxon>
        <taxon>Microbulbifer</taxon>
    </lineage>
</organism>
<dbReference type="KEGG" id="mthd:A3224_14350"/>
<dbReference type="OrthoDB" id="193343at2"/>
<dbReference type="InterPro" id="IPR005325">
    <property type="entry name" value="DUF308_memb"/>
</dbReference>
<keyword evidence="2" id="KW-0472">Membrane</keyword>
<keyword evidence="2" id="KW-1133">Transmembrane helix</keyword>
<proteinExistence type="predicted"/>
<dbReference type="AlphaFoldDB" id="A0A143HPE1"/>
<keyword evidence="1" id="KW-0675">Receptor</keyword>
<dbReference type="GeneID" id="76609214"/>
<feature type="transmembrane region" description="Helical" evidence="2">
    <location>
        <begin position="167"/>
        <end position="190"/>
    </location>
</feature>
<dbReference type="PANTHER" id="PTHR34989">
    <property type="entry name" value="PROTEIN HDED"/>
    <property type="match status" value="1"/>
</dbReference>
<dbReference type="GO" id="GO:0005886">
    <property type="term" value="C:plasma membrane"/>
    <property type="evidence" value="ECO:0007669"/>
    <property type="project" value="TreeGrafter"/>
</dbReference>
<dbReference type="RefSeq" id="WP_067156115.1">
    <property type="nucleotide sequence ID" value="NZ_CP014864.1"/>
</dbReference>
<feature type="transmembrane region" description="Helical" evidence="2">
    <location>
        <begin position="85"/>
        <end position="105"/>
    </location>
</feature>
<dbReference type="Proteomes" id="UP000076077">
    <property type="component" value="Chromosome"/>
</dbReference>
<dbReference type="InterPro" id="IPR052712">
    <property type="entry name" value="Acid_resist_chaperone_HdeD"/>
</dbReference>
<accession>A0A143HPE1</accession>
<evidence type="ECO:0000313" key="3">
    <source>
        <dbReference type="EMBL" id="AMX03604.1"/>
    </source>
</evidence>
<feature type="transmembrane region" description="Helical" evidence="2">
    <location>
        <begin position="142"/>
        <end position="161"/>
    </location>
</feature>
<evidence type="ECO:0000256" key="2">
    <source>
        <dbReference type="SAM" id="Phobius"/>
    </source>
</evidence>
<dbReference type="GO" id="GO:0007166">
    <property type="term" value="P:cell surface receptor signaling pathway"/>
    <property type="evidence" value="ECO:0007669"/>
    <property type="project" value="InterPro"/>
</dbReference>
<feature type="transmembrane region" description="Helical" evidence="2">
    <location>
        <begin position="28"/>
        <end position="51"/>
    </location>
</feature>
<evidence type="ECO:0000256" key="1">
    <source>
        <dbReference type="ARBA" id="ARBA00023170"/>
    </source>
</evidence>
<feature type="transmembrane region" description="Helical" evidence="2">
    <location>
        <begin position="57"/>
        <end position="78"/>
    </location>
</feature>
<dbReference type="PANTHER" id="PTHR34989:SF1">
    <property type="entry name" value="PROTEIN HDED"/>
    <property type="match status" value="1"/>
</dbReference>
<reference evidence="4" key="1">
    <citation type="submission" date="2016-03" db="EMBL/GenBank/DDBJ databases">
        <authorList>
            <person name="Lee Y.-S."/>
            <person name="Choi Y.-L."/>
        </authorList>
    </citation>
    <scope>NUCLEOTIDE SEQUENCE [LARGE SCALE GENOMIC DNA]</scope>
    <source>
        <strain evidence="4">DAU221</strain>
    </source>
</reference>
<protein>
    <recommendedName>
        <fullName evidence="5">HdeD family acid-resistance protein</fullName>
    </recommendedName>
</protein>
<name>A0A143HPE1_MICTH</name>
<dbReference type="InterPro" id="IPR000539">
    <property type="entry name" value="Frizzled/Smoothened_7TM"/>
</dbReference>
<dbReference type="STRING" id="252514.A3224_14350"/>